<evidence type="ECO:0008006" key="10">
    <source>
        <dbReference type="Google" id="ProtNLM"/>
    </source>
</evidence>
<dbReference type="Pfam" id="PF00647">
    <property type="entry name" value="EF1G"/>
    <property type="match status" value="1"/>
</dbReference>
<organism evidence="8 9">
    <name type="scientific">Paralvinella palmiformis</name>
    <dbReference type="NCBI Taxonomy" id="53620"/>
    <lineage>
        <taxon>Eukaryota</taxon>
        <taxon>Metazoa</taxon>
        <taxon>Spiralia</taxon>
        <taxon>Lophotrochozoa</taxon>
        <taxon>Annelida</taxon>
        <taxon>Polychaeta</taxon>
        <taxon>Sedentaria</taxon>
        <taxon>Canalipalpata</taxon>
        <taxon>Terebellida</taxon>
        <taxon>Terebelliformia</taxon>
        <taxon>Alvinellidae</taxon>
        <taxon>Paralvinella</taxon>
    </lineage>
</organism>
<dbReference type="CDD" id="cd03044">
    <property type="entry name" value="GST_N_EF1Bgamma"/>
    <property type="match status" value="1"/>
</dbReference>
<dbReference type="InterPro" id="IPR040079">
    <property type="entry name" value="Glutathione_S-Trfase"/>
</dbReference>
<feature type="compositionally biased region" description="Basic and acidic residues" evidence="4">
    <location>
        <begin position="230"/>
        <end position="268"/>
    </location>
</feature>
<dbReference type="SFLD" id="SFLDS00019">
    <property type="entry name" value="Glutathione_Transferase_(cytos"/>
    <property type="match status" value="1"/>
</dbReference>
<dbReference type="InterPro" id="IPR004046">
    <property type="entry name" value="GST_C"/>
</dbReference>
<dbReference type="CDD" id="cd03181">
    <property type="entry name" value="GST_C_EF1Bgamma_like"/>
    <property type="match status" value="1"/>
</dbReference>
<keyword evidence="2 3" id="KW-0648">Protein biosynthesis</keyword>
<dbReference type="InterPro" id="IPR004045">
    <property type="entry name" value="Glutathione_S-Trfase_N"/>
</dbReference>
<dbReference type="InterPro" id="IPR010987">
    <property type="entry name" value="Glutathione-S-Trfase_C-like"/>
</dbReference>
<feature type="region of interest" description="Disordered" evidence="4">
    <location>
        <begin position="223"/>
        <end position="271"/>
    </location>
</feature>
<dbReference type="SMART" id="SM01183">
    <property type="entry name" value="EF1G"/>
    <property type="match status" value="1"/>
</dbReference>
<name>A0AAD9KBR2_9ANNE</name>
<dbReference type="SFLD" id="SFLDG00358">
    <property type="entry name" value="Main_(cytGST)"/>
    <property type="match status" value="1"/>
</dbReference>
<keyword evidence="1 3" id="KW-0251">Elongation factor</keyword>
<evidence type="ECO:0000256" key="1">
    <source>
        <dbReference type="ARBA" id="ARBA00022768"/>
    </source>
</evidence>
<dbReference type="SUPFAM" id="SSF47616">
    <property type="entry name" value="GST C-terminal domain-like"/>
    <property type="match status" value="1"/>
</dbReference>
<comment type="caution">
    <text evidence="8">The sequence shown here is derived from an EMBL/GenBank/DDBJ whole genome shotgun (WGS) entry which is preliminary data.</text>
</comment>
<evidence type="ECO:0000313" key="8">
    <source>
        <dbReference type="EMBL" id="KAK2168402.1"/>
    </source>
</evidence>
<dbReference type="AlphaFoldDB" id="A0AAD9KBR2"/>
<feature type="domain" description="GST C-terminal" evidence="7">
    <location>
        <begin position="88"/>
        <end position="216"/>
    </location>
</feature>
<dbReference type="PANTHER" id="PTHR43986">
    <property type="entry name" value="ELONGATION FACTOR 1-GAMMA"/>
    <property type="match status" value="1"/>
</dbReference>
<dbReference type="GO" id="GO:0005737">
    <property type="term" value="C:cytoplasm"/>
    <property type="evidence" value="ECO:0007669"/>
    <property type="project" value="TreeGrafter"/>
</dbReference>
<evidence type="ECO:0000256" key="2">
    <source>
        <dbReference type="ARBA" id="ARBA00022917"/>
    </source>
</evidence>
<dbReference type="PROSITE" id="PS50404">
    <property type="entry name" value="GST_NTER"/>
    <property type="match status" value="1"/>
</dbReference>
<dbReference type="Gene3D" id="1.20.1050.10">
    <property type="match status" value="1"/>
</dbReference>
<protein>
    <recommendedName>
        <fullName evidence="10">Elongation factor 1-gamma</fullName>
    </recommendedName>
</protein>
<dbReference type="SUPFAM" id="SSF52833">
    <property type="entry name" value="Thioredoxin-like"/>
    <property type="match status" value="1"/>
</dbReference>
<keyword evidence="9" id="KW-1185">Reference proteome</keyword>
<dbReference type="GO" id="GO:0005634">
    <property type="term" value="C:nucleus"/>
    <property type="evidence" value="ECO:0007669"/>
    <property type="project" value="TreeGrafter"/>
</dbReference>
<dbReference type="FunFam" id="1.20.1050.10:FF:000006">
    <property type="entry name" value="Elongation factor 1 gamma"/>
    <property type="match status" value="1"/>
</dbReference>
<proteinExistence type="predicted"/>
<evidence type="ECO:0000313" key="9">
    <source>
        <dbReference type="Proteomes" id="UP001208570"/>
    </source>
</evidence>
<dbReference type="Gene3D" id="3.40.30.10">
    <property type="entry name" value="Glutaredoxin"/>
    <property type="match status" value="1"/>
</dbReference>
<gene>
    <name evidence="8" type="ORF">LSH36_17g10012</name>
</gene>
<dbReference type="GO" id="GO:0003746">
    <property type="term" value="F:translation elongation factor activity"/>
    <property type="evidence" value="ECO:0007669"/>
    <property type="project" value="UniProtKB-UniRule"/>
</dbReference>
<evidence type="ECO:0000259" key="7">
    <source>
        <dbReference type="PROSITE" id="PS50405"/>
    </source>
</evidence>
<dbReference type="InterPro" id="IPR036433">
    <property type="entry name" value="EF1B_G_C_sf"/>
</dbReference>
<dbReference type="InterPro" id="IPR036282">
    <property type="entry name" value="Glutathione-S-Trfase_C_sf"/>
</dbReference>
<dbReference type="InterPro" id="IPR036249">
    <property type="entry name" value="Thioredoxin-like_sf"/>
</dbReference>
<dbReference type="PROSITE" id="PS50405">
    <property type="entry name" value="GST_CTER"/>
    <property type="match status" value="1"/>
</dbReference>
<evidence type="ECO:0000256" key="3">
    <source>
        <dbReference type="PROSITE-ProRule" id="PRU00519"/>
    </source>
</evidence>
<dbReference type="PROSITE" id="PS50040">
    <property type="entry name" value="EF1G_C"/>
    <property type="match status" value="1"/>
</dbReference>
<dbReference type="Gene3D" id="3.30.70.1010">
    <property type="entry name" value="Translation elongation factor EF1B, gamma chain, conserved domain"/>
    <property type="match status" value="1"/>
</dbReference>
<sequence length="426" mass="49096">MAAGTLYTYPENFRAYKALIAAKYSKADLTVVSSPPDFKFGETNKTDAFLKKFPLGKVPAFESKDGVILFESNAIAYYVANDALRGANIKDSAYVQQWINFADNEILPASCTWVFPCMGIMQYNKQNTERAKEDIKKGLGVLNDFLKTRTYLVGERISLADICVSCNLLHLYQWVLDPEFRKPYQNVNRWFTTLINQPEFKVVIGAFKMAEKMAQFDAKKFQELHGGPKGGKDKQEKQAKAKKETPKKESKPKEAEPAAEEEQSKPAKDPFAAYPAGSFNMDEWKRTYSNNDTLTVALPYFWEHFDKEHYSVWYSEYKYPEELKLSFMSCNLIGGMFQRLDRMRKHGFASVIIFGEDNNSTISGIWIWRGHDLAFKLSEDLAIDYESYDWKKLNYDDEETKKLITEYFSWEGDFGGKKFNTGKVFK</sequence>
<dbReference type="Pfam" id="PF02798">
    <property type="entry name" value="GST_N"/>
    <property type="match status" value="1"/>
</dbReference>
<evidence type="ECO:0000259" key="5">
    <source>
        <dbReference type="PROSITE" id="PS50040"/>
    </source>
</evidence>
<dbReference type="Proteomes" id="UP001208570">
    <property type="component" value="Unassembled WGS sequence"/>
</dbReference>
<dbReference type="SUPFAM" id="SSF89942">
    <property type="entry name" value="eEF1-gamma domain"/>
    <property type="match status" value="1"/>
</dbReference>
<dbReference type="EMBL" id="JAODUP010000017">
    <property type="protein sequence ID" value="KAK2168402.1"/>
    <property type="molecule type" value="Genomic_DNA"/>
</dbReference>
<dbReference type="InterPro" id="IPR001662">
    <property type="entry name" value="EF1B_G_C"/>
</dbReference>
<evidence type="ECO:0000259" key="6">
    <source>
        <dbReference type="PROSITE" id="PS50404"/>
    </source>
</evidence>
<dbReference type="FunFam" id="3.30.70.1010:FF:000001">
    <property type="entry name" value="Elongation factor 1-gamma 1"/>
    <property type="match status" value="1"/>
</dbReference>
<dbReference type="InterPro" id="IPR050802">
    <property type="entry name" value="EF-GSTs"/>
</dbReference>
<feature type="domain" description="EF-1-gamma C-terminal" evidence="5">
    <location>
        <begin position="267"/>
        <end position="426"/>
    </location>
</feature>
<feature type="domain" description="GST N-terminal" evidence="6">
    <location>
        <begin position="2"/>
        <end position="87"/>
    </location>
</feature>
<accession>A0AAD9KBR2</accession>
<evidence type="ECO:0000256" key="4">
    <source>
        <dbReference type="SAM" id="MobiDB-lite"/>
    </source>
</evidence>
<reference evidence="8" key="1">
    <citation type="journal article" date="2023" name="Mol. Biol. Evol.">
        <title>Third-Generation Sequencing Reveals the Adaptive Role of the Epigenome in Three Deep-Sea Polychaetes.</title>
        <authorList>
            <person name="Perez M."/>
            <person name="Aroh O."/>
            <person name="Sun Y."/>
            <person name="Lan Y."/>
            <person name="Juniper S.K."/>
            <person name="Young C.R."/>
            <person name="Angers B."/>
            <person name="Qian P.Y."/>
        </authorList>
    </citation>
    <scope>NUCLEOTIDE SEQUENCE</scope>
    <source>
        <strain evidence="8">P08H-3</strain>
    </source>
</reference>
<dbReference type="Pfam" id="PF00043">
    <property type="entry name" value="GST_C"/>
    <property type="match status" value="1"/>
</dbReference>
<dbReference type="FunFam" id="3.40.30.10:FF:000088">
    <property type="entry name" value="Elongation factor 1-gamma"/>
    <property type="match status" value="1"/>
</dbReference>
<dbReference type="PANTHER" id="PTHR43986:SF1">
    <property type="entry name" value="ELONGATION FACTOR 1-GAMMA"/>
    <property type="match status" value="1"/>
</dbReference>